<dbReference type="EMBL" id="JQAR01000018">
    <property type="protein sequence ID" value="KRN27805.1"/>
    <property type="molecule type" value="Genomic_DNA"/>
</dbReference>
<dbReference type="GO" id="GO:0008270">
    <property type="term" value="F:zinc ion binding"/>
    <property type="evidence" value="ECO:0007669"/>
    <property type="project" value="UniProtKB-UniRule"/>
</dbReference>
<evidence type="ECO:0000256" key="5">
    <source>
        <dbReference type="ARBA" id="ARBA00022833"/>
    </source>
</evidence>
<keyword evidence="3 10" id="KW-0479">Metal-binding</keyword>
<dbReference type="STRING" id="1618.IV36_GL000698"/>
<accession>A0A0R2FSR6</accession>
<dbReference type="Gene3D" id="3.40.50.620">
    <property type="entry name" value="HUPs"/>
    <property type="match status" value="1"/>
</dbReference>
<dbReference type="Proteomes" id="UP000051727">
    <property type="component" value="Unassembled WGS sequence"/>
</dbReference>
<dbReference type="PIRSF" id="PIRSF006293">
    <property type="entry name" value="ExsB"/>
    <property type="match status" value="1"/>
</dbReference>
<feature type="binding site" evidence="10">
    <location>
        <position position="202"/>
    </location>
    <ligand>
        <name>Zn(2+)</name>
        <dbReference type="ChEBI" id="CHEBI:29105"/>
    </ligand>
</feature>
<dbReference type="OrthoDB" id="9789567at2"/>
<evidence type="ECO:0000256" key="4">
    <source>
        <dbReference type="ARBA" id="ARBA00022741"/>
    </source>
</evidence>
<feature type="binding site" evidence="10">
    <location>
        <begin position="7"/>
        <end position="17"/>
    </location>
    <ligand>
        <name>ATP</name>
        <dbReference type="ChEBI" id="CHEBI:30616"/>
    </ligand>
</feature>
<dbReference type="InterPro" id="IPR014729">
    <property type="entry name" value="Rossmann-like_a/b/a_fold"/>
</dbReference>
<proteinExistence type="inferred from homology"/>
<evidence type="ECO:0000256" key="9">
    <source>
        <dbReference type="ARBA" id="ARBA00047890"/>
    </source>
</evidence>
<evidence type="ECO:0000256" key="2">
    <source>
        <dbReference type="ARBA" id="ARBA00022598"/>
    </source>
</evidence>
<feature type="binding site" evidence="10">
    <location>
        <position position="208"/>
    </location>
    <ligand>
        <name>Zn(2+)</name>
        <dbReference type="ChEBI" id="CHEBI:29105"/>
    </ligand>
</feature>
<sequence length="233" mass="24725">MGQVVLLSGGMDSAVCLALAIKKYNKENVIALAFSYGQKHASEIQNARNVANYFGVKIVIASVDTQIFQGSDSTLLQGNGPIEHKSYGEILKESGGGTVDTYVPFRNGLMLSQAAALAYSQELAEVSYGAHSDDAAGSAYPDCSPLFFGAMASAISAGTAGKVTLIAPLIENNKAGVVKLGTDLNVPFELTRSCYETDSVSCGKCGTCRDRIRAFKENGLKDPIEYATQIDWE</sequence>
<evidence type="ECO:0000256" key="1">
    <source>
        <dbReference type="ARBA" id="ARBA00005061"/>
    </source>
</evidence>
<keyword evidence="4 10" id="KW-0547">Nucleotide-binding</keyword>
<name>A0A0R2FSR6_9LACO</name>
<dbReference type="SUPFAM" id="SSF52402">
    <property type="entry name" value="Adenine nucleotide alpha hydrolases-like"/>
    <property type="match status" value="1"/>
</dbReference>
<dbReference type="GO" id="GO:0005524">
    <property type="term" value="F:ATP binding"/>
    <property type="evidence" value="ECO:0007669"/>
    <property type="project" value="UniProtKB-UniRule"/>
</dbReference>
<feature type="binding site" evidence="10">
    <location>
        <position position="194"/>
    </location>
    <ligand>
        <name>Zn(2+)</name>
        <dbReference type="ChEBI" id="CHEBI:29105"/>
    </ligand>
</feature>
<dbReference type="PATRIC" id="fig|1618.3.peg.700"/>
<evidence type="ECO:0000256" key="10">
    <source>
        <dbReference type="HAMAP-Rule" id="MF_01633"/>
    </source>
</evidence>
<dbReference type="RefSeq" id="WP_056991667.1">
    <property type="nucleotide sequence ID" value="NZ_JQAR01000018.1"/>
</dbReference>
<comment type="subunit">
    <text evidence="10">Homodimer.</text>
</comment>
<dbReference type="EC" id="6.3.4.20" evidence="8 10"/>
<dbReference type="UniPathway" id="UPA00391"/>
<comment type="pathway">
    <text evidence="1 10">Purine metabolism; 7-cyano-7-deazaguanine biosynthesis.</text>
</comment>
<comment type="similarity">
    <text evidence="7 10">Belongs to the QueC family.</text>
</comment>
<dbReference type="PANTHER" id="PTHR42914">
    <property type="entry name" value="7-CYANO-7-DEAZAGUANINE SYNTHASE"/>
    <property type="match status" value="1"/>
</dbReference>
<dbReference type="Pfam" id="PF06508">
    <property type="entry name" value="QueC"/>
    <property type="match status" value="1"/>
</dbReference>
<dbReference type="HAMAP" id="MF_01633">
    <property type="entry name" value="QueC"/>
    <property type="match status" value="1"/>
</dbReference>
<dbReference type="NCBIfam" id="TIGR00364">
    <property type="entry name" value="7-cyano-7-deazaguanine synthase QueC"/>
    <property type="match status" value="1"/>
</dbReference>
<evidence type="ECO:0000256" key="7">
    <source>
        <dbReference type="ARBA" id="ARBA00037993"/>
    </source>
</evidence>
<dbReference type="GO" id="GO:0008616">
    <property type="term" value="P:tRNA queuosine(34) biosynthetic process"/>
    <property type="evidence" value="ECO:0007669"/>
    <property type="project" value="UniProtKB-UniRule"/>
</dbReference>
<dbReference type="AlphaFoldDB" id="A0A0R2FSR6"/>
<keyword evidence="6 10" id="KW-0067">ATP-binding</keyword>
<dbReference type="CDD" id="cd01995">
    <property type="entry name" value="QueC-like"/>
    <property type="match status" value="1"/>
</dbReference>
<reference evidence="11 12" key="1">
    <citation type="journal article" date="2015" name="Genome Announc.">
        <title>Expanding the biotechnology potential of lactobacilli through comparative genomics of 213 strains and associated genera.</title>
        <authorList>
            <person name="Sun Z."/>
            <person name="Harris H.M."/>
            <person name="McCann A."/>
            <person name="Guo C."/>
            <person name="Argimon S."/>
            <person name="Zhang W."/>
            <person name="Yang X."/>
            <person name="Jeffery I.B."/>
            <person name="Cooney J.C."/>
            <person name="Kagawa T.F."/>
            <person name="Liu W."/>
            <person name="Song Y."/>
            <person name="Salvetti E."/>
            <person name="Wrobel A."/>
            <person name="Rasinkangas P."/>
            <person name="Parkhill J."/>
            <person name="Rea M.C."/>
            <person name="O'Sullivan O."/>
            <person name="Ritari J."/>
            <person name="Douillard F.P."/>
            <person name="Paul Ross R."/>
            <person name="Yang R."/>
            <person name="Briner A.E."/>
            <person name="Felis G.E."/>
            <person name="de Vos W.M."/>
            <person name="Barrangou R."/>
            <person name="Klaenhammer T.R."/>
            <person name="Caufield P.W."/>
            <person name="Cui Y."/>
            <person name="Zhang H."/>
            <person name="O'Toole P.W."/>
        </authorList>
    </citation>
    <scope>NUCLEOTIDE SEQUENCE [LARGE SCALE GENOMIC DNA]</scope>
    <source>
        <strain evidence="11 12">ATCC 27304</strain>
    </source>
</reference>
<keyword evidence="5 10" id="KW-0862">Zinc</keyword>
<evidence type="ECO:0000256" key="8">
    <source>
        <dbReference type="ARBA" id="ARBA00039149"/>
    </source>
</evidence>
<organism evidence="11 12">
    <name type="scientific">Liquorilactobacillus mali</name>
    <dbReference type="NCBI Taxonomy" id="1618"/>
    <lineage>
        <taxon>Bacteria</taxon>
        <taxon>Bacillati</taxon>
        <taxon>Bacillota</taxon>
        <taxon>Bacilli</taxon>
        <taxon>Lactobacillales</taxon>
        <taxon>Lactobacillaceae</taxon>
        <taxon>Liquorilactobacillus</taxon>
    </lineage>
</organism>
<dbReference type="GO" id="GO:0016879">
    <property type="term" value="F:ligase activity, forming carbon-nitrogen bonds"/>
    <property type="evidence" value="ECO:0007669"/>
    <property type="project" value="UniProtKB-UniRule"/>
</dbReference>
<dbReference type="InterPro" id="IPR018317">
    <property type="entry name" value="QueC"/>
</dbReference>
<evidence type="ECO:0000256" key="3">
    <source>
        <dbReference type="ARBA" id="ARBA00022723"/>
    </source>
</evidence>
<keyword evidence="2 10" id="KW-0436">Ligase</keyword>
<gene>
    <name evidence="10" type="primary">queC</name>
    <name evidence="11" type="ORF">IV36_GL000698</name>
</gene>
<protein>
    <recommendedName>
        <fullName evidence="8 10">7-cyano-7-deazaguanine synthase</fullName>
        <ecNumber evidence="8 10">6.3.4.20</ecNumber>
    </recommendedName>
    <alternativeName>
        <fullName evidence="10">7-cyano-7-carbaguanine synthase</fullName>
    </alternativeName>
    <alternativeName>
        <fullName evidence="10">PreQ(0) synthase</fullName>
    </alternativeName>
    <alternativeName>
        <fullName evidence="10">Queuosine biosynthesis protein QueC</fullName>
    </alternativeName>
</protein>
<comment type="cofactor">
    <cofactor evidence="10">
        <name>Zn(2+)</name>
        <dbReference type="ChEBI" id="CHEBI:29105"/>
    </cofactor>
    <text evidence="10">Binds 1 zinc ion per subunit.</text>
</comment>
<feature type="binding site" evidence="10">
    <location>
        <position position="205"/>
    </location>
    <ligand>
        <name>Zn(2+)</name>
        <dbReference type="ChEBI" id="CHEBI:29105"/>
    </ligand>
</feature>
<comment type="caution">
    <text evidence="11">The sequence shown here is derived from an EMBL/GenBank/DDBJ whole genome shotgun (WGS) entry which is preliminary data.</text>
</comment>
<keyword evidence="10" id="KW-0671">Queuosine biosynthesis</keyword>
<evidence type="ECO:0000256" key="6">
    <source>
        <dbReference type="ARBA" id="ARBA00022840"/>
    </source>
</evidence>
<comment type="catalytic activity">
    <reaction evidence="9 10">
        <text>7-carboxy-7-carbaguanine + NH4(+) + 2 ATP = 7-cyano-7-carbaguanine + 2 AMP + 2 diphosphate + 2 H(+)</text>
        <dbReference type="Rhea" id="RHEA:27982"/>
        <dbReference type="ChEBI" id="CHEBI:15378"/>
        <dbReference type="ChEBI" id="CHEBI:28938"/>
        <dbReference type="ChEBI" id="CHEBI:30616"/>
        <dbReference type="ChEBI" id="CHEBI:33019"/>
        <dbReference type="ChEBI" id="CHEBI:45075"/>
        <dbReference type="ChEBI" id="CHEBI:61036"/>
        <dbReference type="ChEBI" id="CHEBI:456215"/>
        <dbReference type="EC" id="6.3.4.20"/>
    </reaction>
</comment>
<dbReference type="PANTHER" id="PTHR42914:SF1">
    <property type="entry name" value="7-CYANO-7-DEAZAGUANINE SYNTHASE"/>
    <property type="match status" value="1"/>
</dbReference>
<evidence type="ECO:0000313" key="11">
    <source>
        <dbReference type="EMBL" id="KRN27805.1"/>
    </source>
</evidence>
<comment type="function">
    <text evidence="10">Catalyzes the ATP-dependent conversion of 7-carboxy-7-deazaguanine (CDG) to 7-cyano-7-deazaguanine (preQ(0)).</text>
</comment>
<evidence type="ECO:0000313" key="12">
    <source>
        <dbReference type="Proteomes" id="UP000051727"/>
    </source>
</evidence>